<comment type="caution">
    <text evidence="2">The sequence shown here is derived from an EMBL/GenBank/DDBJ whole genome shotgun (WGS) entry which is preliminary data.</text>
</comment>
<dbReference type="InterPro" id="IPR050266">
    <property type="entry name" value="AB_hydrolase_sf"/>
</dbReference>
<dbReference type="PANTHER" id="PTHR43798">
    <property type="entry name" value="MONOACYLGLYCEROL LIPASE"/>
    <property type="match status" value="1"/>
</dbReference>
<dbReference type="GO" id="GO:0047372">
    <property type="term" value="F:monoacylglycerol lipase activity"/>
    <property type="evidence" value="ECO:0007669"/>
    <property type="project" value="TreeGrafter"/>
</dbReference>
<dbReference type="InterPro" id="IPR000073">
    <property type="entry name" value="AB_hydrolase_1"/>
</dbReference>
<dbReference type="Proteomes" id="UP000285286">
    <property type="component" value="Unassembled WGS sequence"/>
</dbReference>
<dbReference type="Pfam" id="PF00561">
    <property type="entry name" value="Abhydrolase_1"/>
    <property type="match status" value="1"/>
</dbReference>
<dbReference type="AlphaFoldDB" id="A0A423E0G3"/>
<protein>
    <submittedName>
        <fullName evidence="2">Alpha/beta hydrolase</fullName>
    </submittedName>
</protein>
<dbReference type="InterPro" id="IPR000639">
    <property type="entry name" value="Epox_hydrolase-like"/>
</dbReference>
<dbReference type="EMBL" id="MOAM01000004">
    <property type="protein sequence ID" value="ROL78894.1"/>
    <property type="molecule type" value="Genomic_DNA"/>
</dbReference>
<organism evidence="2 3">
    <name type="scientific">Pseudomonas vranovensis</name>
    <dbReference type="NCBI Taxonomy" id="321661"/>
    <lineage>
        <taxon>Bacteria</taxon>
        <taxon>Pseudomonadati</taxon>
        <taxon>Pseudomonadota</taxon>
        <taxon>Gammaproteobacteria</taxon>
        <taxon>Pseudomonadales</taxon>
        <taxon>Pseudomonadaceae</taxon>
        <taxon>Pseudomonas</taxon>
    </lineage>
</organism>
<keyword evidence="2" id="KW-0378">Hydrolase</keyword>
<dbReference type="STRING" id="1292031.GCA_000425805_01411"/>
<dbReference type="GO" id="GO:0046464">
    <property type="term" value="P:acylglycerol catabolic process"/>
    <property type="evidence" value="ECO:0007669"/>
    <property type="project" value="TreeGrafter"/>
</dbReference>
<dbReference type="RefSeq" id="WP_123564423.1">
    <property type="nucleotide sequence ID" value="NZ_MOAM01000004.1"/>
</dbReference>
<dbReference type="InterPro" id="IPR029058">
    <property type="entry name" value="AB_hydrolase_fold"/>
</dbReference>
<dbReference type="PANTHER" id="PTHR43798:SF33">
    <property type="entry name" value="HYDROLASE, PUTATIVE (AFU_ORTHOLOGUE AFUA_2G14860)-RELATED"/>
    <property type="match status" value="1"/>
</dbReference>
<dbReference type="Gene3D" id="3.40.50.1820">
    <property type="entry name" value="alpha/beta hydrolase"/>
    <property type="match status" value="1"/>
</dbReference>
<evidence type="ECO:0000259" key="1">
    <source>
        <dbReference type="Pfam" id="PF00561"/>
    </source>
</evidence>
<reference evidence="2 3" key="1">
    <citation type="submission" date="2016-10" db="EMBL/GenBank/DDBJ databases">
        <title>Comparative genome analysis of multiple Pseudomonas spp. focuses on biocontrol and plant growth promoting traits.</title>
        <authorList>
            <person name="Tao X.-Y."/>
            <person name="Taylor C.G."/>
        </authorList>
    </citation>
    <scope>NUCLEOTIDE SEQUENCE [LARGE SCALE GENOMIC DNA]</scope>
    <source>
        <strain evidence="2 3">15D11</strain>
    </source>
</reference>
<sequence>MPLAEIPLCVWRTRGLNFAFRGQTIRYWSAGQGEPLLLIHGFPTASWDWHYLWAPLAQRFRVIACDMLGFGDSAKPLHHDYSLLEQADLQQALLAHLQVEQPVHVLGHDYGGSVAQELLARHHEGRAQIASCVFLNGGLFPERHRPLMIQKLLLSRLGWLVGRSFGRDDLVRHVTQIYGPCTHPSESALDDYWSLIASNRGTRILHKLIAYLPERVAHRERWVGAMQAEGVPLRLINGAVDPVSGAHMVERYQELVPNADTVMLQGIGHYPHTEAPVQVLRHYLAFREQPLVSVPQKVAWS</sequence>
<dbReference type="SUPFAM" id="SSF53474">
    <property type="entry name" value="alpha/beta-Hydrolases"/>
    <property type="match status" value="1"/>
</dbReference>
<dbReference type="PRINTS" id="PR00111">
    <property type="entry name" value="ABHYDROLASE"/>
</dbReference>
<keyword evidence="3" id="KW-1185">Reference proteome</keyword>
<feature type="domain" description="AB hydrolase-1" evidence="1">
    <location>
        <begin position="35"/>
        <end position="275"/>
    </location>
</feature>
<name>A0A423E0G3_9PSED</name>
<proteinExistence type="predicted"/>
<dbReference type="GO" id="GO:0016020">
    <property type="term" value="C:membrane"/>
    <property type="evidence" value="ECO:0007669"/>
    <property type="project" value="TreeGrafter"/>
</dbReference>
<evidence type="ECO:0000313" key="2">
    <source>
        <dbReference type="EMBL" id="ROL78894.1"/>
    </source>
</evidence>
<accession>A0A423E0G3</accession>
<gene>
    <name evidence="2" type="ORF">BHU25_00755</name>
</gene>
<dbReference type="PRINTS" id="PR00412">
    <property type="entry name" value="EPOXHYDRLASE"/>
</dbReference>
<evidence type="ECO:0000313" key="3">
    <source>
        <dbReference type="Proteomes" id="UP000285286"/>
    </source>
</evidence>